<proteinExistence type="predicted"/>
<dbReference type="AlphaFoldDB" id="A0A2W4Y207"/>
<dbReference type="Proteomes" id="UP000249081">
    <property type="component" value="Unassembled WGS sequence"/>
</dbReference>
<reference evidence="1 2" key="2">
    <citation type="submission" date="2018-06" db="EMBL/GenBank/DDBJ databases">
        <title>Metagenomic assembly of (sub)arctic Cyanobacteria and their associated microbiome from non-axenic cultures.</title>
        <authorList>
            <person name="Baurain D."/>
        </authorList>
    </citation>
    <scope>NUCLEOTIDE SEQUENCE [LARGE SCALE GENOMIC DNA]</scope>
    <source>
        <strain evidence="1">ULC041bin1</strain>
    </source>
</reference>
<dbReference type="Pfam" id="PF13318">
    <property type="entry name" value="AtzG-like"/>
    <property type="match status" value="1"/>
</dbReference>
<dbReference type="InterPro" id="IPR025148">
    <property type="entry name" value="AtzG-like"/>
</dbReference>
<protein>
    <submittedName>
        <fullName evidence="1">DUF4089 domain-containing protein</fullName>
    </submittedName>
</protein>
<sequence>MDENLSKPVDLAAYVEAMATALELTIPEEIKPGVVANVGHIFAIAQPVISFPLPDTVESAATFEP</sequence>
<evidence type="ECO:0000313" key="1">
    <source>
        <dbReference type="EMBL" id="PZO41561.1"/>
    </source>
</evidence>
<reference evidence="2" key="1">
    <citation type="submission" date="2018-04" db="EMBL/GenBank/DDBJ databases">
        <authorList>
            <person name="Cornet L."/>
        </authorList>
    </citation>
    <scope>NUCLEOTIDE SEQUENCE [LARGE SCALE GENOMIC DNA]</scope>
</reference>
<dbReference type="EMBL" id="QBMN01000063">
    <property type="protein sequence ID" value="PZO41561.1"/>
    <property type="molecule type" value="Genomic_DNA"/>
</dbReference>
<accession>A0A2W4Y207</accession>
<name>A0A2W4Y207_9CYAN</name>
<gene>
    <name evidence="1" type="ORF">DCF17_10620</name>
</gene>
<evidence type="ECO:0000313" key="2">
    <source>
        <dbReference type="Proteomes" id="UP000249081"/>
    </source>
</evidence>
<organism evidence="1 2">
    <name type="scientific">Shackletoniella antarctica</name>
    <dbReference type="NCBI Taxonomy" id="268115"/>
    <lineage>
        <taxon>Bacteria</taxon>
        <taxon>Bacillati</taxon>
        <taxon>Cyanobacteriota</taxon>
        <taxon>Cyanophyceae</taxon>
        <taxon>Oculatellales</taxon>
        <taxon>Oculatellaceae</taxon>
        <taxon>Shackletoniella</taxon>
    </lineage>
</organism>
<comment type="caution">
    <text evidence="1">The sequence shown here is derived from an EMBL/GenBank/DDBJ whole genome shotgun (WGS) entry which is preliminary data.</text>
</comment>